<sequence length="68" mass="7669">MTLQEALDWLARPGTTIVVCACGDRARLTFRFPPDESYPAVYEVDSRGRVVREASDNREICPHWDAAS</sequence>
<evidence type="ECO:0000313" key="2">
    <source>
        <dbReference type="Proteomes" id="UP001595764"/>
    </source>
</evidence>
<proteinExistence type="predicted"/>
<gene>
    <name evidence="1" type="ORF">ACFORO_25815</name>
</gene>
<protein>
    <submittedName>
        <fullName evidence="1">Uncharacterized protein</fullName>
    </submittedName>
</protein>
<dbReference type="RefSeq" id="WP_377869027.1">
    <property type="nucleotide sequence ID" value="NZ_JBHMAY010000011.1"/>
</dbReference>
<evidence type="ECO:0000313" key="1">
    <source>
        <dbReference type="EMBL" id="MFC3513612.1"/>
    </source>
</evidence>
<reference evidence="2" key="1">
    <citation type="journal article" date="2019" name="Int. J. Syst. Evol. Microbiol.">
        <title>The Global Catalogue of Microorganisms (GCM) 10K type strain sequencing project: providing services to taxonomists for standard genome sequencing and annotation.</title>
        <authorList>
            <consortium name="The Broad Institute Genomics Platform"/>
            <consortium name="The Broad Institute Genome Sequencing Center for Infectious Disease"/>
            <person name="Wu L."/>
            <person name="Ma J."/>
        </authorList>
    </citation>
    <scope>NUCLEOTIDE SEQUENCE [LARGE SCALE GENOMIC DNA]</scope>
    <source>
        <strain evidence="2">CGMCC 4.7682</strain>
    </source>
</reference>
<dbReference type="EMBL" id="JBHRWI010000030">
    <property type="protein sequence ID" value="MFC3513612.1"/>
    <property type="molecule type" value="Genomic_DNA"/>
</dbReference>
<keyword evidence="2" id="KW-1185">Reference proteome</keyword>
<comment type="caution">
    <text evidence="1">The sequence shown here is derived from an EMBL/GenBank/DDBJ whole genome shotgun (WGS) entry which is preliminary data.</text>
</comment>
<name>A0ABV7QJW1_9PSEU</name>
<accession>A0ABV7QJW1</accession>
<dbReference type="Proteomes" id="UP001595764">
    <property type="component" value="Unassembled WGS sequence"/>
</dbReference>
<organism evidence="1 2">
    <name type="scientific">Amycolatopsis halotolerans</name>
    <dbReference type="NCBI Taxonomy" id="330083"/>
    <lineage>
        <taxon>Bacteria</taxon>
        <taxon>Bacillati</taxon>
        <taxon>Actinomycetota</taxon>
        <taxon>Actinomycetes</taxon>
        <taxon>Pseudonocardiales</taxon>
        <taxon>Pseudonocardiaceae</taxon>
        <taxon>Amycolatopsis</taxon>
    </lineage>
</organism>